<dbReference type="InterPro" id="IPR009057">
    <property type="entry name" value="Homeodomain-like_sf"/>
</dbReference>
<organism evidence="12 13">
    <name type="scientific">Mola mola</name>
    <name type="common">Ocean sunfish</name>
    <name type="synonym">Tetraodon mola</name>
    <dbReference type="NCBI Taxonomy" id="94237"/>
    <lineage>
        <taxon>Eukaryota</taxon>
        <taxon>Metazoa</taxon>
        <taxon>Chordata</taxon>
        <taxon>Craniata</taxon>
        <taxon>Vertebrata</taxon>
        <taxon>Euteleostomi</taxon>
        <taxon>Actinopterygii</taxon>
        <taxon>Neopterygii</taxon>
        <taxon>Teleostei</taxon>
        <taxon>Neoteleostei</taxon>
        <taxon>Acanthomorphata</taxon>
        <taxon>Eupercaria</taxon>
        <taxon>Tetraodontiformes</taxon>
        <taxon>Molidae</taxon>
        <taxon>Mola</taxon>
    </lineage>
</organism>
<dbReference type="Gene3D" id="1.10.10.60">
    <property type="entry name" value="Homeodomain-like"/>
    <property type="match status" value="1"/>
</dbReference>
<dbReference type="OMA" id="CLKLHRP"/>
<dbReference type="SMART" id="SM00389">
    <property type="entry name" value="HOX"/>
    <property type="match status" value="1"/>
</dbReference>
<evidence type="ECO:0000256" key="9">
    <source>
        <dbReference type="RuleBase" id="RU000682"/>
    </source>
</evidence>
<reference evidence="12" key="2">
    <citation type="submission" date="2025-09" db="UniProtKB">
        <authorList>
            <consortium name="Ensembl"/>
        </authorList>
    </citation>
    <scope>IDENTIFICATION</scope>
</reference>
<feature type="region of interest" description="Disordered" evidence="10">
    <location>
        <begin position="43"/>
        <end position="72"/>
    </location>
</feature>
<reference evidence="12" key="1">
    <citation type="submission" date="2025-08" db="UniProtKB">
        <authorList>
            <consortium name="Ensembl"/>
        </authorList>
    </citation>
    <scope>IDENTIFICATION</scope>
</reference>
<dbReference type="PROSITE" id="PS00027">
    <property type="entry name" value="HOMEOBOX_1"/>
    <property type="match status" value="1"/>
</dbReference>
<dbReference type="PROSITE" id="PS50071">
    <property type="entry name" value="HOMEOBOX_2"/>
    <property type="match status" value="1"/>
</dbReference>
<dbReference type="GO" id="GO:0005634">
    <property type="term" value="C:nucleus"/>
    <property type="evidence" value="ECO:0007669"/>
    <property type="project" value="UniProtKB-SubCell"/>
</dbReference>
<evidence type="ECO:0000256" key="4">
    <source>
        <dbReference type="ARBA" id="ARBA00022473"/>
    </source>
</evidence>
<evidence type="ECO:0000256" key="8">
    <source>
        <dbReference type="PROSITE-ProRule" id="PRU00108"/>
    </source>
</evidence>
<evidence type="ECO:0000313" key="13">
    <source>
        <dbReference type="Proteomes" id="UP000261620"/>
    </source>
</evidence>
<feature type="DNA-binding region" description="Homeobox" evidence="8">
    <location>
        <begin position="75"/>
        <end position="134"/>
    </location>
</feature>
<dbReference type="InterPro" id="IPR043402">
    <property type="entry name" value="Hesx1"/>
</dbReference>
<dbReference type="GO" id="GO:0001227">
    <property type="term" value="F:DNA-binding transcription repressor activity, RNA polymerase II-specific"/>
    <property type="evidence" value="ECO:0007669"/>
    <property type="project" value="TreeGrafter"/>
</dbReference>
<keyword evidence="6 8" id="KW-0371">Homeobox</keyword>
<protein>
    <recommendedName>
        <fullName evidence="11">Homeobox domain-containing protein</fullName>
    </recommendedName>
</protein>
<dbReference type="Pfam" id="PF00046">
    <property type="entry name" value="Homeodomain"/>
    <property type="match status" value="1"/>
</dbReference>
<proteinExistence type="inferred from homology"/>
<keyword evidence="5 8" id="KW-0238">DNA-binding</keyword>
<accession>A0A3Q3WSJ1</accession>
<evidence type="ECO:0000256" key="1">
    <source>
        <dbReference type="ARBA" id="ARBA00003263"/>
    </source>
</evidence>
<evidence type="ECO:0000256" key="10">
    <source>
        <dbReference type="SAM" id="MobiDB-lite"/>
    </source>
</evidence>
<evidence type="ECO:0000256" key="6">
    <source>
        <dbReference type="ARBA" id="ARBA00023155"/>
    </source>
</evidence>
<dbReference type="AlphaFoldDB" id="A0A3Q3WSJ1"/>
<evidence type="ECO:0000313" key="12">
    <source>
        <dbReference type="Ensembl" id="ENSMMOP00000018213.1"/>
    </source>
</evidence>
<keyword evidence="7 8" id="KW-0539">Nucleus</keyword>
<dbReference type="GO" id="GO:0021983">
    <property type="term" value="P:pituitary gland development"/>
    <property type="evidence" value="ECO:0007669"/>
    <property type="project" value="TreeGrafter"/>
</dbReference>
<dbReference type="PANTHER" id="PTHR46966">
    <property type="entry name" value="HOMEOBOX EXPRESSED IN ES CELLS 1"/>
    <property type="match status" value="1"/>
</dbReference>
<dbReference type="InterPro" id="IPR001356">
    <property type="entry name" value="HD"/>
</dbReference>
<feature type="compositionally biased region" description="Polar residues" evidence="10">
    <location>
        <begin position="43"/>
        <end position="53"/>
    </location>
</feature>
<dbReference type="InterPro" id="IPR017970">
    <property type="entry name" value="Homeobox_CS"/>
</dbReference>
<feature type="domain" description="Homeobox" evidence="11">
    <location>
        <begin position="73"/>
        <end position="133"/>
    </location>
</feature>
<dbReference type="Proteomes" id="UP000261620">
    <property type="component" value="Unplaced"/>
</dbReference>
<dbReference type="CDD" id="cd00086">
    <property type="entry name" value="homeodomain"/>
    <property type="match status" value="1"/>
</dbReference>
<dbReference type="Ensembl" id="ENSMMOT00000018509.1">
    <property type="protein sequence ID" value="ENSMMOP00000018213.1"/>
    <property type="gene ID" value="ENSMMOG00000013796.1"/>
</dbReference>
<evidence type="ECO:0000259" key="11">
    <source>
        <dbReference type="PROSITE" id="PS50071"/>
    </source>
</evidence>
<evidence type="ECO:0000256" key="3">
    <source>
        <dbReference type="ARBA" id="ARBA00006791"/>
    </source>
</evidence>
<evidence type="ECO:0000256" key="7">
    <source>
        <dbReference type="ARBA" id="ARBA00023242"/>
    </source>
</evidence>
<keyword evidence="13" id="KW-1185">Reference proteome</keyword>
<dbReference type="FunFam" id="1.10.10.60:FF:000214">
    <property type="entry name" value="Homeobox expressed in ES cells 1"/>
    <property type="match status" value="1"/>
</dbReference>
<evidence type="ECO:0000256" key="5">
    <source>
        <dbReference type="ARBA" id="ARBA00023125"/>
    </source>
</evidence>
<keyword evidence="4" id="KW-0217">Developmental protein</keyword>
<name>A0A3Q3WSJ1_MOLML</name>
<sequence length="177" mass="20715">MAPVMGDSRPAFSIERILGLGLEKPGDHLELHRPWAGERQRFTENNSDSVHSKQQQHNRSHRLKSPRSTSNWYVGRRPRTAFTNNQVSVLETVFQVNCYPGIQLREQLAEKLDLDEDRIQIWFQNRRAKLRRSLRETRLQMVQTAVADIEVRQKVVGHLRAKQVNPENEVQEEGREE</sequence>
<dbReference type="SUPFAM" id="SSF46689">
    <property type="entry name" value="Homeodomain-like"/>
    <property type="match status" value="1"/>
</dbReference>
<comment type="similarity">
    <text evidence="3">Belongs to the ANF homeobox family.</text>
</comment>
<comment type="function">
    <text evidence="1">Sequence-specific transcription factor which is part of a developmental regulatory system that provides cells with specific positional identities on the anterior-posterior axis.</text>
</comment>
<feature type="compositionally biased region" description="Basic residues" evidence="10">
    <location>
        <begin position="54"/>
        <end position="65"/>
    </location>
</feature>
<evidence type="ECO:0000256" key="2">
    <source>
        <dbReference type="ARBA" id="ARBA00004123"/>
    </source>
</evidence>
<dbReference type="STRING" id="94237.ENSMMOP00000018213"/>
<dbReference type="GO" id="GO:0000978">
    <property type="term" value="F:RNA polymerase II cis-regulatory region sequence-specific DNA binding"/>
    <property type="evidence" value="ECO:0007669"/>
    <property type="project" value="TreeGrafter"/>
</dbReference>
<comment type="subcellular location">
    <subcellularLocation>
        <location evidence="2 8 9">Nucleus</location>
    </subcellularLocation>
</comment>
<dbReference type="PANTHER" id="PTHR46966:SF1">
    <property type="entry name" value="HOMEOBOX EXPRESSED IN ES CELLS 1"/>
    <property type="match status" value="1"/>
</dbReference>